<reference evidence="6 8" key="2">
    <citation type="submission" date="2018-10" db="EMBL/GenBank/DDBJ databases">
        <title>Genomic Encyclopedia of Type Strains, Phase IV (KMG-IV): sequencing the most valuable type-strain genomes for metagenomic binning, comparative biology and taxonomic classification.</title>
        <authorList>
            <person name="Goeker M."/>
        </authorList>
    </citation>
    <scope>NUCLEOTIDE SEQUENCE [LARGE SCALE GENOMIC DNA]</scope>
    <source>
        <strain evidence="6 8">DSM 19791</strain>
    </source>
</reference>
<dbReference type="EMBL" id="RBWX01000011">
    <property type="protein sequence ID" value="RKS85422.1"/>
    <property type="molecule type" value="Genomic_DNA"/>
</dbReference>
<evidence type="ECO:0000256" key="1">
    <source>
        <dbReference type="ARBA" id="ARBA00001933"/>
    </source>
</evidence>
<dbReference type="KEGG" id="smic:SmB9_09460"/>
<evidence type="ECO:0000256" key="2">
    <source>
        <dbReference type="ARBA" id="ARBA00022898"/>
    </source>
</evidence>
<gene>
    <name evidence="5" type="primary">atrB_2</name>
    <name evidence="6" type="ORF">DFR51_3340</name>
    <name evidence="5" type="ORF">SmB9_09460</name>
</gene>
<keyword evidence="8" id="KW-1185">Reference proteome</keyword>
<evidence type="ECO:0000313" key="7">
    <source>
        <dbReference type="Proteomes" id="UP000275727"/>
    </source>
</evidence>
<dbReference type="EMBL" id="AP018711">
    <property type="protein sequence ID" value="BBE33288.1"/>
    <property type="molecule type" value="Genomic_DNA"/>
</dbReference>
<feature type="region of interest" description="Disordered" evidence="4">
    <location>
        <begin position="148"/>
        <end position="175"/>
    </location>
</feature>
<dbReference type="CDD" id="cd00610">
    <property type="entry name" value="OAT_like"/>
    <property type="match status" value="1"/>
</dbReference>
<evidence type="ECO:0000256" key="4">
    <source>
        <dbReference type="SAM" id="MobiDB-lite"/>
    </source>
</evidence>
<dbReference type="Gene3D" id="3.90.1150.10">
    <property type="entry name" value="Aspartate Aminotransferase, domain 1"/>
    <property type="match status" value="1"/>
</dbReference>
<protein>
    <submittedName>
        <fullName evidence="5">Aspartate aminotransferase family protein</fullName>
    </submittedName>
    <submittedName>
        <fullName evidence="6">Glutamate-1-semialdehyde 2,1-aminomutase</fullName>
    </submittedName>
</protein>
<dbReference type="Pfam" id="PF00202">
    <property type="entry name" value="Aminotran_3"/>
    <property type="match status" value="1"/>
</dbReference>
<dbReference type="InterPro" id="IPR005814">
    <property type="entry name" value="Aminotrans_3"/>
</dbReference>
<dbReference type="Proteomes" id="UP000275727">
    <property type="component" value="Chromosome"/>
</dbReference>
<dbReference type="RefSeq" id="WP_160119082.1">
    <property type="nucleotide sequence ID" value="NZ_AP018711.1"/>
</dbReference>
<evidence type="ECO:0000313" key="5">
    <source>
        <dbReference type="EMBL" id="BBE33288.1"/>
    </source>
</evidence>
<dbReference type="Gene3D" id="3.40.640.10">
    <property type="entry name" value="Type I PLP-dependent aspartate aminotransferase-like (Major domain)"/>
    <property type="match status" value="1"/>
</dbReference>
<dbReference type="AlphaFoldDB" id="A0AAD1D4N7"/>
<evidence type="ECO:0000256" key="3">
    <source>
        <dbReference type="RuleBase" id="RU003560"/>
    </source>
</evidence>
<dbReference type="GO" id="GO:0008483">
    <property type="term" value="F:transaminase activity"/>
    <property type="evidence" value="ECO:0007669"/>
    <property type="project" value="UniProtKB-KW"/>
</dbReference>
<dbReference type="PANTHER" id="PTHR43713">
    <property type="entry name" value="GLUTAMATE-1-SEMIALDEHYDE 2,1-AMINOMUTASE"/>
    <property type="match status" value="1"/>
</dbReference>
<keyword evidence="5" id="KW-0032">Aminotransferase</keyword>
<evidence type="ECO:0000313" key="8">
    <source>
        <dbReference type="Proteomes" id="UP000276029"/>
    </source>
</evidence>
<dbReference type="InterPro" id="IPR015421">
    <property type="entry name" value="PyrdxlP-dep_Trfase_major"/>
</dbReference>
<proteinExistence type="inferred from homology"/>
<dbReference type="InterPro" id="IPR015424">
    <property type="entry name" value="PyrdxlP-dep_Trfase"/>
</dbReference>
<dbReference type="SUPFAM" id="SSF53383">
    <property type="entry name" value="PLP-dependent transferases"/>
    <property type="match status" value="1"/>
</dbReference>
<accession>A0AAD1D4N7</accession>
<organism evidence="5 7">
    <name type="scientific">Sphingosinicella microcystinivorans</name>
    <dbReference type="NCBI Taxonomy" id="335406"/>
    <lineage>
        <taxon>Bacteria</taxon>
        <taxon>Pseudomonadati</taxon>
        <taxon>Pseudomonadota</taxon>
        <taxon>Alphaproteobacteria</taxon>
        <taxon>Sphingomonadales</taxon>
        <taxon>Sphingosinicellaceae</taxon>
        <taxon>Sphingosinicella</taxon>
    </lineage>
</organism>
<dbReference type="Proteomes" id="UP000276029">
    <property type="component" value="Unassembled WGS sequence"/>
</dbReference>
<keyword evidence="2 3" id="KW-0663">Pyridoxal phosphate</keyword>
<comment type="similarity">
    <text evidence="3">Belongs to the class-III pyridoxal-phosphate-dependent aminotransferase family.</text>
</comment>
<dbReference type="GO" id="GO:0030170">
    <property type="term" value="F:pyridoxal phosphate binding"/>
    <property type="evidence" value="ECO:0007669"/>
    <property type="project" value="InterPro"/>
</dbReference>
<sequence>MFPDNNSRSAQLYREARNVIPGGNSRVAVYYPPYPVYIAKGEGCRLTDVDGVERIDFINNMTAIVAGHSHPKVVEAVTRQAQSVMGVGAPHENEVRLAEMICERVAGVEQIRFTNSGTEGIMYAIRTARAYSGRNKVARVEGAYHGGSDLMETSQSGSTPDTWGPAERPNTTRVDTGVGSEVIDEVITLPMNDVAAAKAILSDHASDLAAVILDPFTPRLGFIRASDEFLAYLREFTRSNGSVLIFDEVMTFRSGYHGAQGQVGVVPDLTTFGKVIGGGLPVGAVGGLREFMAVFDQHDSRHRVYHSGTYNANPMTTAAGAAALGVMTPDAYDHINRLGERLRAGLRAALRNADMPGCVQGVGSLTYMHIGDEGPITDHRVRVGMNHDAEAHSLLHVHLLNNGVLTAEGQAWFTSLPMKDSDIDFAVDQVEAGLKQVQVGRRALAS</sequence>
<name>A0AAD1D4N7_SPHMI</name>
<evidence type="ECO:0000313" key="6">
    <source>
        <dbReference type="EMBL" id="RKS85422.1"/>
    </source>
</evidence>
<dbReference type="PANTHER" id="PTHR43713:SF3">
    <property type="entry name" value="GLUTAMATE-1-SEMIALDEHYDE 2,1-AMINOMUTASE 1, CHLOROPLASTIC-RELATED"/>
    <property type="match status" value="1"/>
</dbReference>
<feature type="compositionally biased region" description="Polar residues" evidence="4">
    <location>
        <begin position="151"/>
        <end position="161"/>
    </location>
</feature>
<reference evidence="5 7" key="1">
    <citation type="submission" date="2018-06" db="EMBL/GenBank/DDBJ databases">
        <title>Complete Genome Sequence of the Microcystin-Degrading Bacterium Sphingosinicella microcystinivorans Strain B-9.</title>
        <authorList>
            <person name="Jin H."/>
            <person name="Nishizawa T."/>
            <person name="Guo Y."/>
            <person name="Nishizawa A."/>
            <person name="Park H."/>
            <person name="Kato H."/>
            <person name="Tsuji K."/>
            <person name="Harada K."/>
        </authorList>
    </citation>
    <scope>NUCLEOTIDE SEQUENCE [LARGE SCALE GENOMIC DNA]</scope>
    <source>
        <strain evidence="5 7">B9</strain>
    </source>
</reference>
<keyword evidence="5" id="KW-0808">Transferase</keyword>
<dbReference type="InterPro" id="IPR015422">
    <property type="entry name" value="PyrdxlP-dep_Trfase_small"/>
</dbReference>
<comment type="cofactor">
    <cofactor evidence="1">
        <name>pyridoxal 5'-phosphate</name>
        <dbReference type="ChEBI" id="CHEBI:597326"/>
    </cofactor>
</comment>